<name>A0A1Y1YII6_9PLEO</name>
<proteinExistence type="predicted"/>
<organism evidence="1 2">
    <name type="scientific">Clohesyomyces aquaticus</name>
    <dbReference type="NCBI Taxonomy" id="1231657"/>
    <lineage>
        <taxon>Eukaryota</taxon>
        <taxon>Fungi</taxon>
        <taxon>Dikarya</taxon>
        <taxon>Ascomycota</taxon>
        <taxon>Pezizomycotina</taxon>
        <taxon>Dothideomycetes</taxon>
        <taxon>Pleosporomycetidae</taxon>
        <taxon>Pleosporales</taxon>
        <taxon>Lindgomycetaceae</taxon>
        <taxon>Clohesyomyces</taxon>
    </lineage>
</organism>
<comment type="caution">
    <text evidence="1">The sequence shown here is derived from an EMBL/GenBank/DDBJ whole genome shotgun (WGS) entry which is preliminary data.</text>
</comment>
<protein>
    <submittedName>
        <fullName evidence="1">Uncharacterized protein</fullName>
    </submittedName>
</protein>
<sequence length="283" mass="30492">MSGTFTDDEAPAADQTSNFLGILTGISTVGALAFPEAVFASAGLGLFGSIYIELATLKNPQSPAEKISNYFSEASAANPEDLVQIRMNGEFTADKTGAIAPNEPAMMGALYSVVINLLWNSEHIIVVKIDAKTWDDSICGGAPIWGGNTYCTADLAHADTVEGIDKLEDYKLDLGKVVTASEWAQSITMKWRSEVSGEVMRSAFGHGQLGTAFNLPFCDLERLVAAHGRGWTCNGHPDCYKNMVMCLCGNLKDVDGNYIPGHADWMENEPKCNEIVVYTLGTF</sequence>
<dbReference type="EMBL" id="MCFA01000226">
    <property type="protein sequence ID" value="ORX97851.1"/>
    <property type="molecule type" value="Genomic_DNA"/>
</dbReference>
<accession>A0A1Y1YII6</accession>
<gene>
    <name evidence="1" type="ORF">BCR34DRAFT_607114</name>
</gene>
<dbReference type="OrthoDB" id="4293239at2759"/>
<dbReference type="AlphaFoldDB" id="A0A1Y1YII6"/>
<keyword evidence="2" id="KW-1185">Reference proteome</keyword>
<dbReference type="Proteomes" id="UP000193144">
    <property type="component" value="Unassembled WGS sequence"/>
</dbReference>
<evidence type="ECO:0000313" key="2">
    <source>
        <dbReference type="Proteomes" id="UP000193144"/>
    </source>
</evidence>
<evidence type="ECO:0000313" key="1">
    <source>
        <dbReference type="EMBL" id="ORX97851.1"/>
    </source>
</evidence>
<reference evidence="1 2" key="1">
    <citation type="submission" date="2016-07" db="EMBL/GenBank/DDBJ databases">
        <title>Pervasive Adenine N6-methylation of Active Genes in Fungi.</title>
        <authorList>
            <consortium name="DOE Joint Genome Institute"/>
            <person name="Mondo S.J."/>
            <person name="Dannebaum R.O."/>
            <person name="Kuo R.C."/>
            <person name="Labutti K."/>
            <person name="Haridas S."/>
            <person name="Kuo A."/>
            <person name="Salamov A."/>
            <person name="Ahrendt S.R."/>
            <person name="Lipzen A."/>
            <person name="Sullivan W."/>
            <person name="Andreopoulos W.B."/>
            <person name="Clum A."/>
            <person name="Lindquist E."/>
            <person name="Daum C."/>
            <person name="Ramamoorthy G.K."/>
            <person name="Gryganskyi A."/>
            <person name="Culley D."/>
            <person name="Magnuson J.K."/>
            <person name="James T.Y."/>
            <person name="O'Malley M.A."/>
            <person name="Stajich J.E."/>
            <person name="Spatafora J.W."/>
            <person name="Visel A."/>
            <person name="Grigoriev I.V."/>
        </authorList>
    </citation>
    <scope>NUCLEOTIDE SEQUENCE [LARGE SCALE GENOMIC DNA]</scope>
    <source>
        <strain evidence="1 2">CBS 115471</strain>
    </source>
</reference>